<comment type="caution">
    <text evidence="1">The sequence shown here is derived from an EMBL/GenBank/DDBJ whole genome shotgun (WGS) entry which is preliminary data.</text>
</comment>
<name>A0ABW6AZ79_9SPHI</name>
<proteinExistence type="predicted"/>
<evidence type="ECO:0000313" key="1">
    <source>
        <dbReference type="EMBL" id="MFD2961331.1"/>
    </source>
</evidence>
<dbReference type="RefSeq" id="WP_377609451.1">
    <property type="nucleotide sequence ID" value="NZ_JBHUPA010000002.1"/>
</dbReference>
<sequence>MAIARIDNYLAKENRTFEEGRMLYEQYGTNIFILALIRSGTGAYQFKRLIEALTELSTKGLTDSPAKPVSRNIPIQPKKKEIPALETFHTEVIRGVIQHVPI</sequence>
<gene>
    <name evidence="1" type="ORF">ACFS6J_06025</name>
</gene>
<dbReference type="EMBL" id="JBHUPA010000002">
    <property type="protein sequence ID" value="MFD2961331.1"/>
    <property type="molecule type" value="Genomic_DNA"/>
</dbReference>
<protein>
    <submittedName>
        <fullName evidence="1">Uncharacterized protein</fullName>
    </submittedName>
</protein>
<accession>A0ABW6AZ79</accession>
<keyword evidence="2" id="KW-1185">Reference proteome</keyword>
<evidence type="ECO:0000313" key="2">
    <source>
        <dbReference type="Proteomes" id="UP001597560"/>
    </source>
</evidence>
<reference evidence="2" key="1">
    <citation type="journal article" date="2019" name="Int. J. Syst. Evol. Microbiol.">
        <title>The Global Catalogue of Microorganisms (GCM) 10K type strain sequencing project: providing services to taxonomists for standard genome sequencing and annotation.</title>
        <authorList>
            <consortium name="The Broad Institute Genomics Platform"/>
            <consortium name="The Broad Institute Genome Sequencing Center for Infectious Disease"/>
            <person name="Wu L."/>
            <person name="Ma J."/>
        </authorList>
    </citation>
    <scope>NUCLEOTIDE SEQUENCE [LARGE SCALE GENOMIC DNA]</scope>
    <source>
        <strain evidence="2">KCTC 23098</strain>
    </source>
</reference>
<dbReference type="Proteomes" id="UP001597560">
    <property type="component" value="Unassembled WGS sequence"/>
</dbReference>
<organism evidence="1 2">
    <name type="scientific">Olivibacter jilunii</name>
    <dbReference type="NCBI Taxonomy" id="985016"/>
    <lineage>
        <taxon>Bacteria</taxon>
        <taxon>Pseudomonadati</taxon>
        <taxon>Bacteroidota</taxon>
        <taxon>Sphingobacteriia</taxon>
        <taxon>Sphingobacteriales</taxon>
        <taxon>Sphingobacteriaceae</taxon>
        <taxon>Olivibacter</taxon>
    </lineage>
</organism>